<evidence type="ECO:0000256" key="3">
    <source>
        <dbReference type="ARBA" id="ARBA00022676"/>
    </source>
</evidence>
<dbReference type="InterPro" id="IPR001173">
    <property type="entry name" value="Glyco_trans_2-like"/>
</dbReference>
<comment type="subcellular location">
    <subcellularLocation>
        <location evidence="1">Cell membrane</location>
    </subcellularLocation>
</comment>
<dbReference type="Pfam" id="PF00535">
    <property type="entry name" value="Glycos_transf_2"/>
    <property type="match status" value="1"/>
</dbReference>
<accession>A0A2V3ZGC4</accession>
<dbReference type="OrthoDB" id="5291101at2"/>
<organism evidence="7 8">
    <name type="scientific">Marinobacter vulgaris</name>
    <dbReference type="NCBI Taxonomy" id="1928331"/>
    <lineage>
        <taxon>Bacteria</taxon>
        <taxon>Pseudomonadati</taxon>
        <taxon>Pseudomonadota</taxon>
        <taxon>Gammaproteobacteria</taxon>
        <taxon>Pseudomonadales</taxon>
        <taxon>Marinobacteraceae</taxon>
        <taxon>Marinobacter</taxon>
    </lineage>
</organism>
<dbReference type="EMBL" id="QFWX01000011">
    <property type="protein sequence ID" value="PXX88758.1"/>
    <property type="molecule type" value="Genomic_DNA"/>
</dbReference>
<dbReference type="RefSeq" id="WP_114614479.1">
    <property type="nucleotide sequence ID" value="NZ_QFWX01000011.1"/>
</dbReference>
<dbReference type="AlphaFoldDB" id="A0A2V3ZGC4"/>
<feature type="domain" description="Glycosyltransferase 2-like" evidence="6">
    <location>
        <begin position="8"/>
        <end position="146"/>
    </location>
</feature>
<dbReference type="NCBIfam" id="TIGR04283">
    <property type="entry name" value="glyco_like_mftF"/>
    <property type="match status" value="1"/>
</dbReference>
<evidence type="ECO:0000313" key="8">
    <source>
        <dbReference type="Proteomes" id="UP000253987"/>
    </source>
</evidence>
<dbReference type="InterPro" id="IPR029044">
    <property type="entry name" value="Nucleotide-diphossugar_trans"/>
</dbReference>
<reference evidence="8" key="1">
    <citation type="submission" date="2018-05" db="EMBL/GenBank/DDBJ databases">
        <authorList>
            <person name="Lu D."/>
        </authorList>
    </citation>
    <scope>NUCLEOTIDE SEQUENCE [LARGE SCALE GENOMIC DNA]</scope>
    <source>
        <strain evidence="8">F01</strain>
    </source>
</reference>
<keyword evidence="4 7" id="KW-0808">Transferase</keyword>
<dbReference type="PANTHER" id="PTHR43646">
    <property type="entry name" value="GLYCOSYLTRANSFERASE"/>
    <property type="match status" value="1"/>
</dbReference>
<sequence>MSESLSLSVIVPVWHEAATIQSFLQSLQPVRNAGHEVIVVDAGSDDGTADLAGPWCDQVLVGTRGRALQMNAGADAARGNVLLFLHADTTLPGSAIQHLERFYRSPKQWGRFDVRLSGRRAIFRVVAWFMNRRSRLTGIATGDQAMFVRASVFRALQGFTPIPLMEDVELSRRLCSLTGPYCIGEPVTTDSRRWEQGGAWRTIFLMWRLRWRYWRGESPESLAAAYRADVRHAKS</sequence>
<keyword evidence="5" id="KW-0472">Membrane</keyword>
<dbReference type="PANTHER" id="PTHR43646:SF2">
    <property type="entry name" value="GLYCOSYLTRANSFERASE 2-LIKE DOMAIN-CONTAINING PROTEIN"/>
    <property type="match status" value="1"/>
</dbReference>
<keyword evidence="3" id="KW-0328">Glycosyltransferase</keyword>
<evidence type="ECO:0000256" key="5">
    <source>
        <dbReference type="ARBA" id="ARBA00023136"/>
    </source>
</evidence>
<dbReference type="InterPro" id="IPR026461">
    <property type="entry name" value="Trfase_2_rSAM/seldom_assoc"/>
</dbReference>
<evidence type="ECO:0000256" key="2">
    <source>
        <dbReference type="ARBA" id="ARBA00022475"/>
    </source>
</evidence>
<keyword evidence="2" id="KW-1003">Cell membrane</keyword>
<dbReference type="CDD" id="cd02522">
    <property type="entry name" value="GT_2_like_a"/>
    <property type="match status" value="1"/>
</dbReference>
<evidence type="ECO:0000259" key="6">
    <source>
        <dbReference type="Pfam" id="PF00535"/>
    </source>
</evidence>
<protein>
    <submittedName>
        <fullName evidence="7">Glycosyl transferase</fullName>
    </submittedName>
</protein>
<proteinExistence type="predicted"/>
<comment type="caution">
    <text evidence="7">The sequence shown here is derived from an EMBL/GenBank/DDBJ whole genome shotgun (WGS) entry which is preliminary data.</text>
</comment>
<gene>
    <name evidence="7" type="ORF">DIT71_17265</name>
</gene>
<evidence type="ECO:0000313" key="7">
    <source>
        <dbReference type="EMBL" id="PXX88758.1"/>
    </source>
</evidence>
<evidence type="ECO:0000256" key="1">
    <source>
        <dbReference type="ARBA" id="ARBA00004236"/>
    </source>
</evidence>
<evidence type="ECO:0000256" key="4">
    <source>
        <dbReference type="ARBA" id="ARBA00022679"/>
    </source>
</evidence>
<dbReference type="Gene3D" id="3.90.550.10">
    <property type="entry name" value="Spore Coat Polysaccharide Biosynthesis Protein SpsA, Chain A"/>
    <property type="match status" value="1"/>
</dbReference>
<keyword evidence="8" id="KW-1185">Reference proteome</keyword>
<name>A0A2V3ZGC4_9GAMM</name>
<dbReference type="SUPFAM" id="SSF53448">
    <property type="entry name" value="Nucleotide-diphospho-sugar transferases"/>
    <property type="match status" value="1"/>
</dbReference>
<dbReference type="GO" id="GO:0005886">
    <property type="term" value="C:plasma membrane"/>
    <property type="evidence" value="ECO:0007669"/>
    <property type="project" value="UniProtKB-SubCell"/>
</dbReference>
<dbReference type="Proteomes" id="UP000253987">
    <property type="component" value="Unassembled WGS sequence"/>
</dbReference>
<dbReference type="GO" id="GO:0016757">
    <property type="term" value="F:glycosyltransferase activity"/>
    <property type="evidence" value="ECO:0007669"/>
    <property type="project" value="UniProtKB-KW"/>
</dbReference>
<reference evidence="7 8" key="2">
    <citation type="submission" date="2018-06" db="EMBL/GenBank/DDBJ databases">
        <title>Marinobactersediminissp. nov, a moderately halophilic bacterium isolated from marine solar saltern.</title>
        <authorList>
            <person name="Zhang Y."/>
        </authorList>
    </citation>
    <scope>NUCLEOTIDE SEQUENCE [LARGE SCALE GENOMIC DNA]</scope>
    <source>
        <strain evidence="7 8">F01</strain>
    </source>
</reference>